<keyword evidence="1" id="KW-0460">Magnesium</keyword>
<dbReference type="OrthoDB" id="9779263at2"/>
<evidence type="ECO:0000259" key="2">
    <source>
        <dbReference type="Pfam" id="PF12804"/>
    </source>
</evidence>
<evidence type="ECO:0000313" key="4">
    <source>
        <dbReference type="Proteomes" id="UP000464674"/>
    </source>
</evidence>
<dbReference type="Pfam" id="PF12804">
    <property type="entry name" value="NTP_transf_3"/>
    <property type="match status" value="1"/>
</dbReference>
<keyword evidence="3" id="KW-0808">Transferase</keyword>
<dbReference type="RefSeq" id="WP_159260945.1">
    <property type="nucleotide sequence ID" value="NZ_CP041348.1"/>
</dbReference>
<accession>A0A857FMN0</accession>
<dbReference type="InterPro" id="IPR025877">
    <property type="entry name" value="MobA-like_NTP_Trfase"/>
</dbReference>
<sequence length="212" mass="22159">MTAAPGRIAAIVLAGGTSSRTAPAHKLLAPDATGLPMIARTLRAATASRADPVMVVLGHREAEIRQAALQGPQPERPPHFIIATDHAHGLSRTLAAGMHAITGDPTITGALICLGDMPLVGTELLDRMMATFHAHPGCPGVLAVHEGRRGNPVLWSRTLFPALMAGQGDRGARHLLAQHAPAMPRVAAGEEIAADFDTPARLAEFRRLFGGS</sequence>
<feature type="domain" description="MobA-like NTP transferase" evidence="2">
    <location>
        <begin position="10"/>
        <end position="180"/>
    </location>
</feature>
<dbReference type="SUPFAM" id="SSF53448">
    <property type="entry name" value="Nucleotide-diphospho-sugar transferases"/>
    <property type="match status" value="1"/>
</dbReference>
<dbReference type="EMBL" id="CP041348">
    <property type="protein sequence ID" value="QHC34749.1"/>
    <property type="molecule type" value="Genomic_DNA"/>
</dbReference>
<evidence type="ECO:0000313" key="3">
    <source>
        <dbReference type="EMBL" id="QHC34749.1"/>
    </source>
</evidence>
<name>A0A857FMN0_KOMXY</name>
<evidence type="ECO:0000256" key="1">
    <source>
        <dbReference type="ARBA" id="ARBA00022842"/>
    </source>
</evidence>
<proteinExistence type="predicted"/>
<dbReference type="AlphaFoldDB" id="A0A857FMN0"/>
<dbReference type="CDD" id="cd04182">
    <property type="entry name" value="GT_2_like_f"/>
    <property type="match status" value="1"/>
</dbReference>
<gene>
    <name evidence="3" type="ORF">FMA36_03815</name>
</gene>
<dbReference type="PANTHER" id="PTHR43777">
    <property type="entry name" value="MOLYBDENUM COFACTOR CYTIDYLYLTRANSFERASE"/>
    <property type="match status" value="1"/>
</dbReference>
<protein>
    <submittedName>
        <fullName evidence="3">Nucleotidyltransferase family protein</fullName>
    </submittedName>
</protein>
<dbReference type="Proteomes" id="UP000464674">
    <property type="component" value="Chromosome"/>
</dbReference>
<dbReference type="Gene3D" id="3.90.550.10">
    <property type="entry name" value="Spore Coat Polysaccharide Biosynthesis Protein SpsA, Chain A"/>
    <property type="match status" value="1"/>
</dbReference>
<dbReference type="GO" id="GO:0016779">
    <property type="term" value="F:nucleotidyltransferase activity"/>
    <property type="evidence" value="ECO:0007669"/>
    <property type="project" value="UniProtKB-ARBA"/>
</dbReference>
<dbReference type="InterPro" id="IPR029044">
    <property type="entry name" value="Nucleotide-diphossugar_trans"/>
</dbReference>
<dbReference type="PANTHER" id="PTHR43777:SF1">
    <property type="entry name" value="MOLYBDENUM COFACTOR CYTIDYLYLTRANSFERASE"/>
    <property type="match status" value="1"/>
</dbReference>
<reference evidence="3 4" key="1">
    <citation type="journal article" date="2020" name="Carbohydr. Polym.">
        <title>Characterization and optimization of production of bacterial cellulose from strain CGMCC 17276 based on whole-genome analysis.</title>
        <authorList>
            <person name="Lu T."/>
            <person name="Gao H."/>
            <person name="Liao B."/>
            <person name="Wu J."/>
            <person name="Zhang W."/>
            <person name="Huang J."/>
            <person name="Liu M."/>
            <person name="Huang J."/>
            <person name="Chang Z."/>
            <person name="Jin M."/>
            <person name="Yi Z."/>
            <person name="Jiang D."/>
        </authorList>
    </citation>
    <scope>NUCLEOTIDE SEQUENCE [LARGE SCALE GENOMIC DNA]</scope>
    <source>
        <strain evidence="3 4">CGMCC 17276</strain>
    </source>
</reference>
<organism evidence="3 4">
    <name type="scientific">Komagataeibacter xylinus</name>
    <name type="common">Gluconacetobacter xylinus</name>
    <dbReference type="NCBI Taxonomy" id="28448"/>
    <lineage>
        <taxon>Bacteria</taxon>
        <taxon>Pseudomonadati</taxon>
        <taxon>Pseudomonadota</taxon>
        <taxon>Alphaproteobacteria</taxon>
        <taxon>Acetobacterales</taxon>
        <taxon>Acetobacteraceae</taxon>
        <taxon>Komagataeibacter</taxon>
    </lineage>
</organism>